<organism evidence="1 2">
    <name type="scientific">Pseudonocardia eucalypti</name>
    <dbReference type="NCBI Taxonomy" id="648755"/>
    <lineage>
        <taxon>Bacteria</taxon>
        <taxon>Bacillati</taxon>
        <taxon>Actinomycetota</taxon>
        <taxon>Actinomycetes</taxon>
        <taxon>Pseudonocardiales</taxon>
        <taxon>Pseudonocardiaceae</taxon>
        <taxon>Pseudonocardia</taxon>
    </lineage>
</organism>
<sequence>MSTSARLDVDATHRTLRAARYARRAYPGPIGELVERELRAYVETGYLAPADALPARLVTLLTEAQVAEAASAEPEALPARYRPGSPLHWDYPEKVTEPPC</sequence>
<reference evidence="2" key="1">
    <citation type="journal article" date="2019" name="Int. J. Syst. Evol. Microbiol.">
        <title>The Global Catalogue of Microorganisms (GCM) 10K type strain sequencing project: providing services to taxonomists for standard genome sequencing and annotation.</title>
        <authorList>
            <consortium name="The Broad Institute Genomics Platform"/>
            <consortium name="The Broad Institute Genome Sequencing Center for Infectious Disease"/>
            <person name="Wu L."/>
            <person name="Ma J."/>
        </authorList>
    </citation>
    <scope>NUCLEOTIDE SEQUENCE [LARGE SCALE GENOMIC DNA]</scope>
    <source>
        <strain evidence="2">JCM 18303</strain>
    </source>
</reference>
<proteinExistence type="predicted"/>
<gene>
    <name evidence="1" type="ORF">GCM10023321_21970</name>
</gene>
<protein>
    <submittedName>
        <fullName evidence="1">Uncharacterized protein</fullName>
    </submittedName>
</protein>
<dbReference type="Proteomes" id="UP001428817">
    <property type="component" value="Unassembled WGS sequence"/>
</dbReference>
<evidence type="ECO:0000313" key="1">
    <source>
        <dbReference type="EMBL" id="GAA5152779.1"/>
    </source>
</evidence>
<keyword evidence="2" id="KW-1185">Reference proteome</keyword>
<accession>A0ABP9PXR9</accession>
<comment type="caution">
    <text evidence="1">The sequence shown here is derived from an EMBL/GenBank/DDBJ whole genome shotgun (WGS) entry which is preliminary data.</text>
</comment>
<dbReference type="RefSeq" id="WP_185062023.1">
    <property type="nucleotide sequence ID" value="NZ_BAABJP010000008.1"/>
</dbReference>
<name>A0ABP9PXR9_9PSEU</name>
<dbReference type="EMBL" id="BAABJP010000008">
    <property type="protein sequence ID" value="GAA5152779.1"/>
    <property type="molecule type" value="Genomic_DNA"/>
</dbReference>
<evidence type="ECO:0000313" key="2">
    <source>
        <dbReference type="Proteomes" id="UP001428817"/>
    </source>
</evidence>